<dbReference type="Gene3D" id="3.10.180.10">
    <property type="entry name" value="2,3-Dihydroxybiphenyl 1,2-Dioxygenase, domain 1"/>
    <property type="match status" value="1"/>
</dbReference>
<accession>A0ABW4T6W9</accession>
<reference evidence="3" key="1">
    <citation type="journal article" date="2019" name="Int. J. Syst. Evol. Microbiol.">
        <title>The Global Catalogue of Microorganisms (GCM) 10K type strain sequencing project: providing services to taxonomists for standard genome sequencing and annotation.</title>
        <authorList>
            <consortium name="The Broad Institute Genomics Platform"/>
            <consortium name="The Broad Institute Genome Sequencing Center for Infectious Disease"/>
            <person name="Wu L."/>
            <person name="Ma J."/>
        </authorList>
    </citation>
    <scope>NUCLEOTIDE SEQUENCE [LARGE SCALE GENOMIC DNA]</scope>
    <source>
        <strain evidence="3">ICMP 6774ER</strain>
    </source>
</reference>
<proteinExistence type="predicted"/>
<name>A0ABW4T6W9_9ACTN</name>
<dbReference type="PANTHER" id="PTHR36437">
    <property type="entry name" value="GLYOXALASE/BLEOMYCIN RESISTANCE PROTEIN/DIOXYGENASE"/>
    <property type="match status" value="1"/>
</dbReference>
<comment type="caution">
    <text evidence="2">The sequence shown here is derived from an EMBL/GenBank/DDBJ whole genome shotgun (WGS) entry which is preliminary data.</text>
</comment>
<dbReference type="PANTHER" id="PTHR36437:SF2">
    <property type="entry name" value="GLYOXALASE_BLEOMYCIN RESISTANCE PROTEIN_DIOXYGENASE"/>
    <property type="match status" value="1"/>
</dbReference>
<dbReference type="Proteomes" id="UP001597368">
    <property type="component" value="Unassembled WGS sequence"/>
</dbReference>
<evidence type="ECO:0000313" key="2">
    <source>
        <dbReference type="EMBL" id="MFD1936805.1"/>
    </source>
</evidence>
<dbReference type="SUPFAM" id="SSF54593">
    <property type="entry name" value="Glyoxalase/Bleomycin resistance protein/Dihydroxybiphenyl dioxygenase"/>
    <property type="match status" value="1"/>
</dbReference>
<dbReference type="Pfam" id="PF00903">
    <property type="entry name" value="Glyoxalase"/>
    <property type="match status" value="1"/>
</dbReference>
<dbReference type="InterPro" id="IPR004360">
    <property type="entry name" value="Glyas_Fos-R_dOase_dom"/>
</dbReference>
<dbReference type="EMBL" id="JBHUFV010000052">
    <property type="protein sequence ID" value="MFD1936805.1"/>
    <property type="molecule type" value="Genomic_DNA"/>
</dbReference>
<sequence length="159" mass="17206">MTRTDLRLSSCTLAVHDLNEALGFYQDVLGFEIRDDDGPEGRRWMSVGPPSQPDVQIVLESPGADSGVSPADRQAIAELMAKGLLGRLVFVTDSCDAIFERIEAAGAEVMQEPINQPNGARDCAFLDPSGNMLRFTQPRQVVLTLESRQAHAATGRPAP</sequence>
<evidence type="ECO:0000313" key="3">
    <source>
        <dbReference type="Proteomes" id="UP001597368"/>
    </source>
</evidence>
<keyword evidence="3" id="KW-1185">Reference proteome</keyword>
<evidence type="ECO:0000259" key="1">
    <source>
        <dbReference type="PROSITE" id="PS51819"/>
    </source>
</evidence>
<dbReference type="InterPro" id="IPR029068">
    <property type="entry name" value="Glyas_Bleomycin-R_OHBP_Dase"/>
</dbReference>
<feature type="domain" description="VOC" evidence="1">
    <location>
        <begin position="7"/>
        <end position="138"/>
    </location>
</feature>
<dbReference type="PROSITE" id="PS51819">
    <property type="entry name" value="VOC"/>
    <property type="match status" value="1"/>
</dbReference>
<organism evidence="2 3">
    <name type="scientific">Nonomuraea mangrovi</name>
    <dbReference type="NCBI Taxonomy" id="2316207"/>
    <lineage>
        <taxon>Bacteria</taxon>
        <taxon>Bacillati</taxon>
        <taxon>Actinomycetota</taxon>
        <taxon>Actinomycetes</taxon>
        <taxon>Streptosporangiales</taxon>
        <taxon>Streptosporangiaceae</taxon>
        <taxon>Nonomuraea</taxon>
    </lineage>
</organism>
<protein>
    <submittedName>
        <fullName evidence="2">VOC family protein</fullName>
    </submittedName>
</protein>
<dbReference type="RefSeq" id="WP_379577412.1">
    <property type="nucleotide sequence ID" value="NZ_JBHUFV010000052.1"/>
</dbReference>
<dbReference type="InterPro" id="IPR037523">
    <property type="entry name" value="VOC_core"/>
</dbReference>
<gene>
    <name evidence="2" type="ORF">ACFSKW_35585</name>
</gene>